<dbReference type="InterPro" id="IPR036291">
    <property type="entry name" value="NAD(P)-bd_dom_sf"/>
</dbReference>
<dbReference type="Gene3D" id="3.40.50.720">
    <property type="entry name" value="NAD(P)-binding Rossmann-like Domain"/>
    <property type="match status" value="1"/>
</dbReference>
<dbReference type="GO" id="GO:0016491">
    <property type="term" value="F:oxidoreductase activity"/>
    <property type="evidence" value="ECO:0007669"/>
    <property type="project" value="UniProtKB-KW"/>
</dbReference>
<organism evidence="3 4">
    <name type="scientific">Mycolicibacterium rutilum</name>
    <name type="common">Mycobacterium rutilum</name>
    <dbReference type="NCBI Taxonomy" id="370526"/>
    <lineage>
        <taxon>Bacteria</taxon>
        <taxon>Bacillati</taxon>
        <taxon>Actinomycetota</taxon>
        <taxon>Actinomycetes</taxon>
        <taxon>Mycobacteriales</taxon>
        <taxon>Mycobacteriaceae</taxon>
        <taxon>Mycolicibacterium</taxon>
    </lineage>
</organism>
<reference evidence="4" key="1">
    <citation type="submission" date="2016-10" db="EMBL/GenBank/DDBJ databases">
        <authorList>
            <person name="Varghese N."/>
            <person name="Submissions S."/>
        </authorList>
    </citation>
    <scope>NUCLEOTIDE SEQUENCE [LARGE SCALE GENOMIC DNA]</scope>
    <source>
        <strain evidence="4">DSM 45405</strain>
    </source>
</reference>
<dbReference type="PANTHER" id="PTHR24321">
    <property type="entry name" value="DEHYDROGENASES, SHORT CHAIN"/>
    <property type="match status" value="1"/>
</dbReference>
<dbReference type="FunFam" id="3.40.50.720:FF:000084">
    <property type="entry name" value="Short-chain dehydrogenase reductase"/>
    <property type="match status" value="1"/>
</dbReference>
<keyword evidence="4" id="KW-1185">Reference proteome</keyword>
<sequence length="287" mass="30354">MPSHENGSYIKSLHLPQFCRIRWAIAQRAGIISAVTGLLADKVILLAGLGGIGNGLARRFADEGASLVIGDIDADLAERVAAELGGTVRAVPLDGADEQSVIAAVETTVGAFGRLDGMHLNFTNAADAYLPGGVVELPLDAFDEVMRVNTRGFVICAKHAIPAMVDTGGGSIVFTASIDAYNGAGTRVSYAMSKAAELALMRHIARRYGPKGIRCNAIAPGLIWHYKFDEMPMPDGVVEQTRARQMIKSRFGRPDDVAALATLLLSDDGSFITAQTISVDGGVTFRP</sequence>
<dbReference type="PRINTS" id="PR00081">
    <property type="entry name" value="GDHRDH"/>
</dbReference>
<comment type="similarity">
    <text evidence="1">Belongs to the short-chain dehydrogenases/reductases (SDR) family.</text>
</comment>
<evidence type="ECO:0000313" key="3">
    <source>
        <dbReference type="EMBL" id="SEH51144.1"/>
    </source>
</evidence>
<dbReference type="PANTHER" id="PTHR24321:SF14">
    <property type="entry name" value="SHORT-CHAIN TYPE DEHYDROGENASE_REDUCTASE BLR2146-RELATED"/>
    <property type="match status" value="1"/>
</dbReference>
<evidence type="ECO:0000256" key="1">
    <source>
        <dbReference type="ARBA" id="ARBA00006484"/>
    </source>
</evidence>
<dbReference type="Pfam" id="PF13561">
    <property type="entry name" value="adh_short_C2"/>
    <property type="match status" value="1"/>
</dbReference>
<dbReference type="STRING" id="370526.SAMN04489835_0754"/>
<accession>A0A1H6ISZ5</accession>
<dbReference type="EMBL" id="LT629971">
    <property type="protein sequence ID" value="SEH51144.1"/>
    <property type="molecule type" value="Genomic_DNA"/>
</dbReference>
<name>A0A1H6ISZ5_MYCRU</name>
<evidence type="ECO:0000313" key="4">
    <source>
        <dbReference type="Proteomes" id="UP000182915"/>
    </source>
</evidence>
<dbReference type="InterPro" id="IPR002347">
    <property type="entry name" value="SDR_fam"/>
</dbReference>
<dbReference type="SUPFAM" id="SSF51735">
    <property type="entry name" value="NAD(P)-binding Rossmann-fold domains"/>
    <property type="match status" value="1"/>
</dbReference>
<protein>
    <submittedName>
        <fullName evidence="3">NAD(P)-dependent dehydrogenase, short-chain alcohol dehydrogenase family</fullName>
    </submittedName>
</protein>
<proteinExistence type="inferred from homology"/>
<dbReference type="AlphaFoldDB" id="A0A1H6ISZ5"/>
<evidence type="ECO:0000256" key="2">
    <source>
        <dbReference type="ARBA" id="ARBA00023002"/>
    </source>
</evidence>
<dbReference type="Proteomes" id="UP000182915">
    <property type="component" value="Chromosome I"/>
</dbReference>
<keyword evidence="2" id="KW-0560">Oxidoreductase</keyword>
<gene>
    <name evidence="3" type="ORF">SAMN04489835_0754</name>
</gene>